<dbReference type="RefSeq" id="WP_348718793.1">
    <property type="nucleotide sequence ID" value="NZ_CAXJIO010000016.1"/>
</dbReference>
<dbReference type="InterPro" id="IPR027417">
    <property type="entry name" value="P-loop_NTPase"/>
</dbReference>
<organism evidence="14 15">
    <name type="scientific">Tenacibaculum polynesiense</name>
    <dbReference type="NCBI Taxonomy" id="3137857"/>
    <lineage>
        <taxon>Bacteria</taxon>
        <taxon>Pseudomonadati</taxon>
        <taxon>Bacteroidota</taxon>
        <taxon>Flavobacteriia</taxon>
        <taxon>Flavobacteriales</taxon>
        <taxon>Flavobacteriaceae</taxon>
        <taxon>Tenacibaculum</taxon>
    </lineage>
</organism>
<evidence type="ECO:0000256" key="9">
    <source>
        <dbReference type="ARBA" id="ARBA00022777"/>
    </source>
</evidence>
<comment type="similarity">
    <text evidence="13">Belongs to the LpxK family.</text>
</comment>
<comment type="function">
    <text evidence="1 13">Transfers the gamma-phosphate of ATP to the 4'-position of a tetraacyldisaccharide 1-phosphate intermediate (termed DS-1-P) to form tetraacyldisaccharide 1,4'-bis-phosphate (lipid IVA).</text>
</comment>
<gene>
    <name evidence="13 14" type="primary">lpxK</name>
    <name evidence="14" type="ORF">T190423A01A_70143</name>
</gene>
<dbReference type="EC" id="2.7.1.130" evidence="3 13"/>
<name>A0ABP1F2Z7_9FLAO</name>
<comment type="caution">
    <text evidence="14">The sequence shown here is derived from an EMBL/GenBank/DDBJ whole genome shotgun (WGS) entry which is preliminary data.</text>
</comment>
<dbReference type="Proteomes" id="UP001497527">
    <property type="component" value="Unassembled WGS sequence"/>
</dbReference>
<dbReference type="PANTHER" id="PTHR42724">
    <property type="entry name" value="TETRAACYLDISACCHARIDE 4'-KINASE"/>
    <property type="match status" value="1"/>
</dbReference>
<keyword evidence="10 13" id="KW-0067">ATP-binding</keyword>
<evidence type="ECO:0000256" key="2">
    <source>
        <dbReference type="ARBA" id="ARBA00004870"/>
    </source>
</evidence>
<dbReference type="InterPro" id="IPR003758">
    <property type="entry name" value="LpxK"/>
</dbReference>
<comment type="caution">
    <text evidence="13">Lacks conserved residue(s) required for the propagation of feature annotation.</text>
</comment>
<protein>
    <recommendedName>
        <fullName evidence="4 13">Tetraacyldisaccharide 4'-kinase</fullName>
        <ecNumber evidence="3 13">2.7.1.130</ecNumber>
    </recommendedName>
    <alternativeName>
        <fullName evidence="12 13">Lipid A 4'-kinase</fullName>
    </alternativeName>
</protein>
<evidence type="ECO:0000256" key="3">
    <source>
        <dbReference type="ARBA" id="ARBA00012071"/>
    </source>
</evidence>
<reference evidence="14 15" key="1">
    <citation type="submission" date="2024-05" db="EMBL/GenBank/DDBJ databases">
        <authorList>
            <person name="Duchaud E."/>
        </authorList>
    </citation>
    <scope>NUCLEOTIDE SEQUENCE [LARGE SCALE GENOMIC DNA]</scope>
    <source>
        <strain evidence="14">Ena-SAMPLE-TAB-13-05-2024-13:56:06:370-140308</strain>
    </source>
</reference>
<evidence type="ECO:0000256" key="11">
    <source>
        <dbReference type="ARBA" id="ARBA00023098"/>
    </source>
</evidence>
<keyword evidence="11 13" id="KW-0443">Lipid metabolism</keyword>
<evidence type="ECO:0000256" key="10">
    <source>
        <dbReference type="ARBA" id="ARBA00022840"/>
    </source>
</evidence>
<dbReference type="SUPFAM" id="SSF52540">
    <property type="entry name" value="P-loop containing nucleoside triphosphate hydrolases"/>
    <property type="match status" value="1"/>
</dbReference>
<evidence type="ECO:0000256" key="7">
    <source>
        <dbReference type="ARBA" id="ARBA00022679"/>
    </source>
</evidence>
<evidence type="ECO:0000256" key="5">
    <source>
        <dbReference type="ARBA" id="ARBA00022516"/>
    </source>
</evidence>
<sequence>MKLLRILLYPFAVLYDIVTSIRNYFFDTGVLKSTKFNIPVIAVGNLSVGGTGKSPQIEYLIRLLKGTYKVAVLSRGYKRKTKGFQLINDSHTTEDVGDEPMQFYRKFKEEVYVAVDSDRTNGIEQLLTLENPPELVLLDDAYQHRKVTASSYILLTKFDDLFINDFILPTGNLRESRRGVKRAKAIVVTKCPEKLSILEQDELVRRINPSPNQEVFFSRIVYNEDLGGIENLQLKDLTRSKVVLVTGIANPSSLLQYLNERKINFHHIKFPDHHHFSEADVSKIQQQYEALEGKNKFIVTTEKDYVRLEGKLNNLVYIGIKNEFLGDENTFDTLVKNEINKELCNE</sequence>
<dbReference type="Pfam" id="PF02606">
    <property type="entry name" value="LpxK"/>
    <property type="match status" value="1"/>
</dbReference>
<keyword evidence="9 13" id="KW-0418">Kinase</keyword>
<evidence type="ECO:0000256" key="12">
    <source>
        <dbReference type="ARBA" id="ARBA00029757"/>
    </source>
</evidence>
<keyword evidence="5 13" id="KW-0444">Lipid biosynthesis</keyword>
<accession>A0ABP1F2Z7</accession>
<evidence type="ECO:0000256" key="6">
    <source>
        <dbReference type="ARBA" id="ARBA00022556"/>
    </source>
</evidence>
<comment type="pathway">
    <text evidence="2 13">Glycolipid biosynthesis; lipid IV(A) biosynthesis; lipid IV(A) from (3R)-3-hydroxytetradecanoyl-[acyl-carrier-protein] and UDP-N-acetyl-alpha-D-glucosamine: step 6/6.</text>
</comment>
<dbReference type="NCBIfam" id="TIGR00682">
    <property type="entry name" value="lpxK"/>
    <property type="match status" value="1"/>
</dbReference>
<dbReference type="HAMAP" id="MF_00409">
    <property type="entry name" value="LpxK"/>
    <property type="match status" value="1"/>
</dbReference>
<dbReference type="GO" id="GO:0009029">
    <property type="term" value="F:lipid-A 4'-kinase activity"/>
    <property type="evidence" value="ECO:0007669"/>
    <property type="project" value="UniProtKB-EC"/>
</dbReference>
<evidence type="ECO:0000256" key="8">
    <source>
        <dbReference type="ARBA" id="ARBA00022741"/>
    </source>
</evidence>
<keyword evidence="7 13" id="KW-0808">Transferase</keyword>
<keyword evidence="6 13" id="KW-0441">Lipid A biosynthesis</keyword>
<evidence type="ECO:0000313" key="14">
    <source>
        <dbReference type="EMBL" id="CAL2104450.1"/>
    </source>
</evidence>
<evidence type="ECO:0000256" key="1">
    <source>
        <dbReference type="ARBA" id="ARBA00002274"/>
    </source>
</evidence>
<evidence type="ECO:0000256" key="4">
    <source>
        <dbReference type="ARBA" id="ARBA00016436"/>
    </source>
</evidence>
<evidence type="ECO:0000256" key="13">
    <source>
        <dbReference type="HAMAP-Rule" id="MF_00409"/>
    </source>
</evidence>
<dbReference type="EMBL" id="CAXJIO010000016">
    <property type="protein sequence ID" value="CAL2104450.1"/>
    <property type="molecule type" value="Genomic_DNA"/>
</dbReference>
<evidence type="ECO:0000313" key="15">
    <source>
        <dbReference type="Proteomes" id="UP001497527"/>
    </source>
</evidence>
<keyword evidence="15" id="KW-1185">Reference proteome</keyword>
<dbReference type="PANTHER" id="PTHR42724:SF1">
    <property type="entry name" value="TETRAACYLDISACCHARIDE 4'-KINASE, MITOCHONDRIAL-RELATED"/>
    <property type="match status" value="1"/>
</dbReference>
<keyword evidence="8 13" id="KW-0547">Nucleotide-binding</keyword>
<proteinExistence type="inferred from homology"/>
<comment type="catalytic activity">
    <reaction evidence="13">
        <text>a lipid A disaccharide + ATP = a lipid IVA + ADP + H(+)</text>
        <dbReference type="Rhea" id="RHEA:67840"/>
        <dbReference type="ChEBI" id="CHEBI:15378"/>
        <dbReference type="ChEBI" id="CHEBI:30616"/>
        <dbReference type="ChEBI" id="CHEBI:176343"/>
        <dbReference type="ChEBI" id="CHEBI:176425"/>
        <dbReference type="ChEBI" id="CHEBI:456216"/>
        <dbReference type="EC" id="2.7.1.130"/>
    </reaction>
</comment>